<feature type="transmembrane region" description="Helical" evidence="10">
    <location>
        <begin position="6"/>
        <end position="31"/>
    </location>
</feature>
<keyword evidence="9 10" id="KW-0472">Membrane</keyword>
<evidence type="ECO:0000313" key="12">
    <source>
        <dbReference type="Proteomes" id="UP000095255"/>
    </source>
</evidence>
<evidence type="ECO:0000313" key="11">
    <source>
        <dbReference type="EMBL" id="OEH85828.1"/>
    </source>
</evidence>
<dbReference type="Proteomes" id="UP000095255">
    <property type="component" value="Unassembled WGS sequence"/>
</dbReference>
<dbReference type="GO" id="GO:0005886">
    <property type="term" value="C:plasma membrane"/>
    <property type="evidence" value="ECO:0007669"/>
    <property type="project" value="UniProtKB-SubCell"/>
</dbReference>
<dbReference type="PANTHER" id="PTHR35091:SF2">
    <property type="entry name" value="FLAGELLAR PROTEIN FLIL"/>
    <property type="match status" value="1"/>
</dbReference>
<evidence type="ECO:0000256" key="1">
    <source>
        <dbReference type="ARBA" id="ARBA00002254"/>
    </source>
</evidence>
<keyword evidence="6 10" id="KW-0812">Transmembrane</keyword>
<evidence type="ECO:0000256" key="4">
    <source>
        <dbReference type="ARBA" id="ARBA00022475"/>
    </source>
</evidence>
<dbReference type="EMBL" id="MJAT01000012">
    <property type="protein sequence ID" value="OEH85828.1"/>
    <property type="molecule type" value="Genomic_DNA"/>
</dbReference>
<dbReference type="Pfam" id="PF03748">
    <property type="entry name" value="FliL"/>
    <property type="match status" value="1"/>
</dbReference>
<evidence type="ECO:0000256" key="8">
    <source>
        <dbReference type="ARBA" id="ARBA00022989"/>
    </source>
</evidence>
<dbReference type="STRING" id="1390249.BHU72_03340"/>
<dbReference type="RefSeq" id="WP_069701911.1">
    <property type="nucleotide sequence ID" value="NZ_MJAT01000012.1"/>
</dbReference>
<protein>
    <recommendedName>
        <fullName evidence="10">Flagellar protein FliL</fullName>
    </recommendedName>
</protein>
<gene>
    <name evidence="11" type="ORF">BHU72_03340</name>
</gene>
<evidence type="ECO:0000256" key="5">
    <source>
        <dbReference type="ARBA" id="ARBA00022500"/>
    </source>
</evidence>
<keyword evidence="12" id="KW-1185">Reference proteome</keyword>
<comment type="subcellular location">
    <subcellularLocation>
        <location evidence="2">Cell membrane</location>
        <topology evidence="2">Single-pass membrane protein</topology>
    </subcellularLocation>
</comment>
<keyword evidence="5 10" id="KW-0145">Chemotaxis</keyword>
<dbReference type="GO" id="GO:0071978">
    <property type="term" value="P:bacterial-type flagellum-dependent swarming motility"/>
    <property type="evidence" value="ECO:0007669"/>
    <property type="project" value="TreeGrafter"/>
</dbReference>
<evidence type="ECO:0000256" key="6">
    <source>
        <dbReference type="ARBA" id="ARBA00022692"/>
    </source>
</evidence>
<dbReference type="GO" id="GO:0006935">
    <property type="term" value="P:chemotaxis"/>
    <property type="evidence" value="ECO:0007669"/>
    <property type="project" value="UniProtKB-KW"/>
</dbReference>
<evidence type="ECO:0000256" key="2">
    <source>
        <dbReference type="ARBA" id="ARBA00004162"/>
    </source>
</evidence>
<dbReference type="GO" id="GO:0009425">
    <property type="term" value="C:bacterial-type flagellum basal body"/>
    <property type="evidence" value="ECO:0007669"/>
    <property type="project" value="InterPro"/>
</dbReference>
<reference evidence="11 12" key="1">
    <citation type="submission" date="2016-09" db="EMBL/GenBank/DDBJ databases">
        <title>Desulfuribacillus arsenicus sp. nov., an obligately anaerobic, dissimilatory arsenic- and antimonate-reducing bacterium isolated from anoxic sediments.</title>
        <authorList>
            <person name="Abin C.A."/>
            <person name="Hollibaugh J.T."/>
        </authorList>
    </citation>
    <scope>NUCLEOTIDE SEQUENCE [LARGE SCALE GENOMIC DNA]</scope>
    <source>
        <strain evidence="11 12">MLFW-2</strain>
    </source>
</reference>
<evidence type="ECO:0000256" key="3">
    <source>
        <dbReference type="ARBA" id="ARBA00008281"/>
    </source>
</evidence>
<evidence type="ECO:0000256" key="7">
    <source>
        <dbReference type="ARBA" id="ARBA00022779"/>
    </source>
</evidence>
<accession>A0A1E5L701</accession>
<keyword evidence="8 10" id="KW-1133">Transmembrane helix</keyword>
<comment type="function">
    <text evidence="1 10">Controls the rotational direction of flagella during chemotaxis.</text>
</comment>
<organism evidence="11 12">
    <name type="scientific">Desulfuribacillus stibiiarsenatis</name>
    <dbReference type="NCBI Taxonomy" id="1390249"/>
    <lineage>
        <taxon>Bacteria</taxon>
        <taxon>Bacillati</taxon>
        <taxon>Bacillota</taxon>
        <taxon>Desulfuribacillia</taxon>
        <taxon>Desulfuribacillales</taxon>
        <taxon>Desulfuribacillaceae</taxon>
        <taxon>Desulfuribacillus</taxon>
    </lineage>
</organism>
<dbReference type="AlphaFoldDB" id="A0A1E5L701"/>
<evidence type="ECO:0000256" key="10">
    <source>
        <dbReference type="RuleBase" id="RU364125"/>
    </source>
</evidence>
<keyword evidence="7 10" id="KW-0283">Flagellar rotation</keyword>
<sequence>MFQNKLLNISLIILIAISLFAIVGILAYMLIYDGSQPEEEEQPKPYTGAEVQELTLTTEKLTTNLADGRLIILSLSFMAENKKSKDELQQRMVQVKDMLITSLHSQTRKDFETTEGLEAYKLLILQRTNELLDKGTIVDVFYIDKVIQ</sequence>
<dbReference type="InterPro" id="IPR005503">
    <property type="entry name" value="FliL"/>
</dbReference>
<evidence type="ECO:0000256" key="9">
    <source>
        <dbReference type="ARBA" id="ARBA00023136"/>
    </source>
</evidence>
<name>A0A1E5L701_9FIRM</name>
<dbReference type="PANTHER" id="PTHR35091">
    <property type="entry name" value="FLAGELLAR PROTEIN FLIL"/>
    <property type="match status" value="1"/>
</dbReference>
<proteinExistence type="inferred from homology"/>
<comment type="similarity">
    <text evidence="3 10">Belongs to the FliL family.</text>
</comment>
<keyword evidence="4 10" id="KW-1003">Cell membrane</keyword>
<dbReference type="OrthoDB" id="2381796at2"/>
<comment type="caution">
    <text evidence="11">The sequence shown here is derived from an EMBL/GenBank/DDBJ whole genome shotgun (WGS) entry which is preliminary data.</text>
</comment>